<dbReference type="NCBIfam" id="NF003037">
    <property type="entry name" value="PRK03932.1"/>
    <property type="match status" value="1"/>
</dbReference>
<name>A0A3R9QSP8_9CREN</name>
<dbReference type="InterPro" id="IPR004364">
    <property type="entry name" value="Aa-tRNA-synt_II"/>
</dbReference>
<dbReference type="PRINTS" id="PR01042">
    <property type="entry name" value="TRNASYNTHASP"/>
</dbReference>
<dbReference type="GO" id="GO:0003676">
    <property type="term" value="F:nucleic acid binding"/>
    <property type="evidence" value="ECO:0007669"/>
    <property type="project" value="InterPro"/>
</dbReference>
<keyword evidence="7" id="KW-0030">Aminoacyl-tRNA synthetase</keyword>
<keyword evidence="4" id="KW-0547">Nucleotide-binding</keyword>
<dbReference type="Gene3D" id="3.30.930.10">
    <property type="entry name" value="Bira Bifunctional Protein, Domain 2"/>
    <property type="match status" value="1"/>
</dbReference>
<evidence type="ECO:0000256" key="1">
    <source>
        <dbReference type="ARBA" id="ARBA00008226"/>
    </source>
</evidence>
<reference evidence="10 11" key="1">
    <citation type="submission" date="2018-10" db="EMBL/GenBank/DDBJ databases">
        <title>Co-occurring genomic capacity for anaerobic methane metabolism and dissimilatory sulfite reduction discovered in the Korarchaeota.</title>
        <authorList>
            <person name="Mckay L.J."/>
            <person name="Dlakic M."/>
            <person name="Fields M.W."/>
            <person name="Delmont T.O."/>
            <person name="Eren A.M."/>
            <person name="Jay Z.J."/>
            <person name="Klingelsmith K.B."/>
            <person name="Rusch D.B."/>
            <person name="Inskeep W.P."/>
        </authorList>
    </citation>
    <scope>NUCLEOTIDE SEQUENCE [LARGE SCALE GENOMIC DNA]</scope>
    <source>
        <strain evidence="10 11">WS</strain>
    </source>
</reference>
<evidence type="ECO:0000256" key="4">
    <source>
        <dbReference type="ARBA" id="ARBA00022741"/>
    </source>
</evidence>
<evidence type="ECO:0000256" key="2">
    <source>
        <dbReference type="ARBA" id="ARBA00012816"/>
    </source>
</evidence>
<dbReference type="InterPro" id="IPR004522">
    <property type="entry name" value="Asn-tRNA-ligase"/>
</dbReference>
<dbReference type="CDD" id="cd00776">
    <property type="entry name" value="AsxRS_core"/>
    <property type="match status" value="1"/>
</dbReference>
<dbReference type="Pfam" id="PF01336">
    <property type="entry name" value="tRNA_anti-codon"/>
    <property type="match status" value="1"/>
</dbReference>
<dbReference type="AlphaFoldDB" id="A0A3R9QSP8"/>
<keyword evidence="5" id="KW-0067">ATP-binding</keyword>
<dbReference type="InterPro" id="IPR012340">
    <property type="entry name" value="NA-bd_OB-fold"/>
</dbReference>
<comment type="similarity">
    <text evidence="1">Belongs to the class-II aminoacyl-tRNA synthetase family.</text>
</comment>
<dbReference type="SUPFAM" id="SSF55681">
    <property type="entry name" value="Class II aaRS and biotin synthetases"/>
    <property type="match status" value="1"/>
</dbReference>
<evidence type="ECO:0000256" key="6">
    <source>
        <dbReference type="ARBA" id="ARBA00022917"/>
    </source>
</evidence>
<sequence>MWKFNAKTHYIAELRGLEEGENVRLAGWVQRKSELGGIVFIRMRDATGSVQVVLREGNLSEQELTAARGAGIEASIIVEGSLRRDPRAPGGLEVIASKFILVGDSKDFPIKPGVGEEFLLDNRHLHIRTTRMRNALMIRMEVMRATEEWFVNNGFVRVEAPTFVGAAVEGGATLFEVPYFGKKAYLTQSSQFYLEAAIFSFENVYTIQPSFRAEKSRTRRHLTEFWHAEAEMAWADLNGMMDVVESLVKYIVEKVVERASDKLEALGRRMEAIEGRFPRITYDEALELAKRKGAEIEWGEDFGTEVERLISLEFDLPVFVTHYPKKAKAFYHKQDPKRPEVVLCADLLAPEGIGEIVGGGQRIESENELISRIVEEGLNPEDYKWYLDLRRYGSVPHSGFGLGIERTIRWIAGLPHIRDAIPFPRTPVRLYP</sequence>
<evidence type="ECO:0000256" key="8">
    <source>
        <dbReference type="NCBIfam" id="TIGR00457"/>
    </source>
</evidence>
<dbReference type="PANTHER" id="PTHR22594">
    <property type="entry name" value="ASPARTYL/LYSYL-TRNA SYNTHETASE"/>
    <property type="match status" value="1"/>
</dbReference>
<evidence type="ECO:0000313" key="10">
    <source>
        <dbReference type="EMBL" id="RSN69674.1"/>
    </source>
</evidence>
<dbReference type="Gene3D" id="2.40.50.140">
    <property type="entry name" value="Nucleic acid-binding proteins"/>
    <property type="match status" value="1"/>
</dbReference>
<keyword evidence="6" id="KW-0648">Protein biosynthesis</keyword>
<dbReference type="Pfam" id="PF00152">
    <property type="entry name" value="tRNA-synt_2"/>
    <property type="match status" value="1"/>
</dbReference>
<dbReference type="GO" id="GO:0004816">
    <property type="term" value="F:asparagine-tRNA ligase activity"/>
    <property type="evidence" value="ECO:0007669"/>
    <property type="project" value="UniProtKB-UniRule"/>
</dbReference>
<dbReference type="GO" id="GO:0005524">
    <property type="term" value="F:ATP binding"/>
    <property type="evidence" value="ECO:0007669"/>
    <property type="project" value="UniProtKB-KW"/>
</dbReference>
<protein>
    <recommendedName>
        <fullName evidence="2 8">Asparagine--tRNA ligase</fullName>
        <ecNumber evidence="2 8">6.1.1.22</ecNumber>
    </recommendedName>
</protein>
<dbReference type="GO" id="GO:0006421">
    <property type="term" value="P:asparaginyl-tRNA aminoacylation"/>
    <property type="evidence" value="ECO:0007669"/>
    <property type="project" value="UniProtKB-UniRule"/>
</dbReference>
<keyword evidence="3 10" id="KW-0436">Ligase</keyword>
<proteinExistence type="inferred from homology"/>
<dbReference type="Proteomes" id="UP000278149">
    <property type="component" value="Unassembled WGS sequence"/>
</dbReference>
<dbReference type="NCBIfam" id="NF003483">
    <property type="entry name" value="PRK05159.1"/>
    <property type="match status" value="1"/>
</dbReference>
<dbReference type="PANTHER" id="PTHR22594:SF34">
    <property type="entry name" value="ASPARAGINE--TRNA LIGASE, MITOCHONDRIAL-RELATED"/>
    <property type="match status" value="1"/>
</dbReference>
<evidence type="ECO:0000256" key="5">
    <source>
        <dbReference type="ARBA" id="ARBA00022840"/>
    </source>
</evidence>
<comment type="caution">
    <text evidence="10">The sequence shown here is derived from an EMBL/GenBank/DDBJ whole genome shotgun (WGS) entry which is preliminary data.</text>
</comment>
<dbReference type="InterPro" id="IPR045864">
    <property type="entry name" value="aa-tRNA-synth_II/BPL/LPL"/>
</dbReference>
<dbReference type="PROSITE" id="PS50862">
    <property type="entry name" value="AA_TRNA_LIGASE_II"/>
    <property type="match status" value="1"/>
</dbReference>
<dbReference type="InterPro" id="IPR002312">
    <property type="entry name" value="Asp/Asn-tRNA-synth_IIb"/>
</dbReference>
<evidence type="ECO:0000313" key="11">
    <source>
        <dbReference type="Proteomes" id="UP000278149"/>
    </source>
</evidence>
<dbReference type="NCBIfam" id="TIGR00457">
    <property type="entry name" value="asnS"/>
    <property type="match status" value="1"/>
</dbReference>
<dbReference type="OMA" id="PEMAFYD"/>
<organism evidence="10 11">
    <name type="scientific">Candidatus Korarchaeum cryptofilum</name>
    <dbReference type="NCBI Taxonomy" id="498846"/>
    <lineage>
        <taxon>Archaea</taxon>
        <taxon>Thermoproteota</taxon>
        <taxon>Candidatus Korarchaeia</taxon>
        <taxon>Candidatus Korarchaeales</taxon>
        <taxon>Candidatus Korarchaeaceae</taxon>
        <taxon>Candidatus Korarchaeum</taxon>
    </lineage>
</organism>
<dbReference type="EC" id="6.1.1.22" evidence="2 8"/>
<evidence type="ECO:0000259" key="9">
    <source>
        <dbReference type="PROSITE" id="PS50862"/>
    </source>
</evidence>
<evidence type="ECO:0000256" key="3">
    <source>
        <dbReference type="ARBA" id="ARBA00022598"/>
    </source>
</evidence>
<dbReference type="InterPro" id="IPR004365">
    <property type="entry name" value="NA-bd_OB_tRNA"/>
</dbReference>
<feature type="domain" description="Aminoacyl-transfer RNA synthetases class-II family profile" evidence="9">
    <location>
        <begin position="136"/>
        <end position="422"/>
    </location>
</feature>
<dbReference type="EMBL" id="RCOR01000018">
    <property type="protein sequence ID" value="RSN69674.1"/>
    <property type="molecule type" value="Genomic_DNA"/>
</dbReference>
<gene>
    <name evidence="10" type="ORF">D9Q81_03500</name>
</gene>
<dbReference type="InterPro" id="IPR006195">
    <property type="entry name" value="aa-tRNA-synth_II"/>
</dbReference>
<dbReference type="RefSeq" id="WP_012309928.1">
    <property type="nucleotide sequence ID" value="NZ_RCOR01000018.1"/>
</dbReference>
<accession>A0A3R9QSP8</accession>
<dbReference type="SUPFAM" id="SSF50249">
    <property type="entry name" value="Nucleic acid-binding proteins"/>
    <property type="match status" value="1"/>
</dbReference>
<evidence type="ECO:0000256" key="7">
    <source>
        <dbReference type="ARBA" id="ARBA00023146"/>
    </source>
</evidence>
<dbReference type="GeneID" id="6094562"/>